<comment type="caution">
    <text evidence="1">The sequence shown here is derived from an EMBL/GenBank/DDBJ whole genome shotgun (WGS) entry which is preliminary data.</text>
</comment>
<protein>
    <submittedName>
        <fullName evidence="1">Uncharacterized protein</fullName>
    </submittedName>
</protein>
<dbReference type="InterPro" id="IPR001387">
    <property type="entry name" value="Cro/C1-type_HTH"/>
</dbReference>
<dbReference type="Proteomes" id="UP000006755">
    <property type="component" value="Unassembled WGS sequence"/>
</dbReference>
<dbReference type="Gene3D" id="1.10.260.40">
    <property type="entry name" value="lambda repressor-like DNA-binding domains"/>
    <property type="match status" value="1"/>
</dbReference>
<dbReference type="OrthoDB" id="5891495at2"/>
<dbReference type="RefSeq" id="WP_008483434.1">
    <property type="nucleotide sequence ID" value="NZ_AMRI01000006.1"/>
</dbReference>
<keyword evidence="2" id="KW-1185">Reference proteome</keyword>
<organism evidence="1 2">
    <name type="scientific">Gallaecimonas xiamenensis 3-C-1</name>
    <dbReference type="NCBI Taxonomy" id="745411"/>
    <lineage>
        <taxon>Bacteria</taxon>
        <taxon>Pseudomonadati</taxon>
        <taxon>Pseudomonadota</taxon>
        <taxon>Gammaproteobacteria</taxon>
        <taxon>Enterobacterales</taxon>
        <taxon>Gallaecimonadaceae</taxon>
        <taxon>Gallaecimonas</taxon>
    </lineage>
</organism>
<accession>K2IZB5</accession>
<gene>
    <name evidence="1" type="ORF">B3C1_05387</name>
</gene>
<dbReference type="AlphaFoldDB" id="K2IZB5"/>
<dbReference type="InterPro" id="IPR010982">
    <property type="entry name" value="Lambda_DNA-bd_dom_sf"/>
</dbReference>
<dbReference type="STRING" id="745411.B3C1_05387"/>
<dbReference type="eggNOG" id="COG1396">
    <property type="taxonomic scope" value="Bacteria"/>
</dbReference>
<reference evidence="1 2" key="1">
    <citation type="journal article" date="2012" name="J. Bacteriol.">
        <title>Genome Sequence of Gallaecimonas xiamenensis Type Strain 3-C-1.</title>
        <authorList>
            <person name="Lai Q."/>
            <person name="Wang L."/>
            <person name="Wang W."/>
            <person name="Shao Z."/>
        </authorList>
    </citation>
    <scope>NUCLEOTIDE SEQUENCE [LARGE SCALE GENOMIC DNA]</scope>
    <source>
        <strain evidence="1 2">3-C-1</strain>
    </source>
</reference>
<dbReference type="SUPFAM" id="SSF47413">
    <property type="entry name" value="lambda repressor-like DNA-binding domains"/>
    <property type="match status" value="1"/>
</dbReference>
<dbReference type="CDD" id="cd00093">
    <property type="entry name" value="HTH_XRE"/>
    <property type="match status" value="1"/>
</dbReference>
<name>K2IZB5_9GAMM</name>
<proteinExistence type="predicted"/>
<evidence type="ECO:0000313" key="2">
    <source>
        <dbReference type="Proteomes" id="UP000006755"/>
    </source>
</evidence>
<dbReference type="GO" id="GO:0003677">
    <property type="term" value="F:DNA binding"/>
    <property type="evidence" value="ECO:0007669"/>
    <property type="project" value="InterPro"/>
</dbReference>
<evidence type="ECO:0000313" key="1">
    <source>
        <dbReference type="EMBL" id="EKE75866.1"/>
    </source>
</evidence>
<sequence>MNFEFSAFVKAKRRTLGLSQEEFAHHLSCRREAFARLDAVTISRWERGVTTPSLYRQAQIIAAVGDDPLKTLCDSDDHEAKELADAFLLQEPWTRLRAFFYRYRVADHLKVGVDMSEDDPEEFERFHRWVAACDAGDTMIEACRRLNRQGRISHQLIRHHDLLLAHMVMVPIKKSAKDAIAVDAGAYFRDLTAAQQPDEKSPCYLLVTHAGGLCDSQLERCLRKLMNRITRSSHIHGIIWRGYRGDADSLCNVLGMEFIGRCDETGHYYLLERERLASQLAAALLGKADDN</sequence>
<dbReference type="EMBL" id="AMRI01000006">
    <property type="protein sequence ID" value="EKE75866.1"/>
    <property type="molecule type" value="Genomic_DNA"/>
</dbReference>